<evidence type="ECO:0000313" key="1">
    <source>
        <dbReference type="EMBL" id="PWV90267.1"/>
    </source>
</evidence>
<dbReference type="OrthoDB" id="2571915at2"/>
<keyword evidence="2" id="KW-1185">Reference proteome</keyword>
<dbReference type="AlphaFoldDB" id="A0A2V2YE18"/>
<organism evidence="1 2">
    <name type="scientific">Paenibacillus cellulosilyticus</name>
    <dbReference type="NCBI Taxonomy" id="375489"/>
    <lineage>
        <taxon>Bacteria</taxon>
        <taxon>Bacillati</taxon>
        <taxon>Bacillota</taxon>
        <taxon>Bacilli</taxon>
        <taxon>Bacillales</taxon>
        <taxon>Paenibacillaceae</taxon>
        <taxon>Paenibacillus</taxon>
    </lineage>
</organism>
<gene>
    <name evidence="1" type="ORF">DFQ01_14443</name>
</gene>
<dbReference type="EMBL" id="QGTQ01000044">
    <property type="protein sequence ID" value="PWV90267.1"/>
    <property type="molecule type" value="Genomic_DNA"/>
</dbReference>
<comment type="caution">
    <text evidence="1">The sequence shown here is derived from an EMBL/GenBank/DDBJ whole genome shotgun (WGS) entry which is preliminary data.</text>
</comment>
<reference evidence="1 2" key="1">
    <citation type="submission" date="2018-05" db="EMBL/GenBank/DDBJ databases">
        <title>Genomic Encyclopedia of Type Strains, Phase III (KMG-III): the genomes of soil and plant-associated and newly described type strains.</title>
        <authorList>
            <person name="Whitman W."/>
        </authorList>
    </citation>
    <scope>NUCLEOTIDE SEQUENCE [LARGE SCALE GENOMIC DNA]</scope>
    <source>
        <strain evidence="1 2">CECT 5696</strain>
    </source>
</reference>
<name>A0A2V2YE18_9BACL</name>
<dbReference type="Proteomes" id="UP000246635">
    <property type="component" value="Unassembled WGS sequence"/>
</dbReference>
<accession>A0A2V2YE18</accession>
<dbReference type="RefSeq" id="WP_110047466.1">
    <property type="nucleotide sequence ID" value="NZ_CP054610.1"/>
</dbReference>
<sequence length="463" mass="51398">MGAIYSGTTNRSNRAEQDFSGGLNNGLSTFDLKDNESAAEYGWDTERHPALTTRKGRSSYGAAGSGATRLMANFGNAYLVRAVGSTLQYDNAGTWTNITGTWADADWDATNFNDLLLLVNGTQLKKWNGTSLLNISGSPPAGAKYITNDNVRVWMAVGDVLYYSAFQDQDDWTSAENSGSVQYYTPNGGDITGLKEFYGDKWVWKKDSMAVIKGTNYYNYALVSVSNDIGCISSRTIVEVGDTIYWLGENDIYGHQGGKPFAIGERVRGHLNNLNRGALERCCAFTDGIRYYLCIATGEYDEPNVRLMYDPRFNIWREVAHDESYRYAGRINNQTYVGDANGQTYKINDGTDDNGAAIPWSIVTKVFDEGYAEAEKQYKELHLQGTFPVDTSLTVEYSTDQGLTWTTIAYNPAGGADIAQSRNMIIPLDTLPLTNFAQFRLSGVGPAEIQKMQRYFKVCRVQR</sequence>
<evidence type="ECO:0000313" key="2">
    <source>
        <dbReference type="Proteomes" id="UP000246635"/>
    </source>
</evidence>
<protein>
    <submittedName>
        <fullName evidence="1">Uncharacterized protein</fullName>
    </submittedName>
</protein>
<proteinExistence type="predicted"/>